<name>A0A4Y8WKW5_9VIBR</name>
<dbReference type="Gene3D" id="2.40.70.10">
    <property type="entry name" value="Acid Proteases"/>
    <property type="match status" value="3"/>
</dbReference>
<feature type="signal peptide" evidence="1">
    <location>
        <begin position="1"/>
        <end position="22"/>
    </location>
</feature>
<dbReference type="OrthoDB" id="8546610at2"/>
<sequence>MNKMSLAVALASSLLASSIAWAEPIAATTQSPIYQLDDKLVLGRVESVYLSDIPELDGISFAGKIDTGADTTSMHADNIHVSSSNPEFQKLKDDELLWAIIDDLGGTKAVWDANTFVPYQVKVSFTISQPYTGEEIEITDDLEDVSAIRSRTSEKPILRPTVRMPITIAGRTVDTVVNLTNRNQFSAPILVGKTYLDDNAWVFAGYDYLQEQKNAQLIGKKESVDIGGLTQKVSYSLQNNYSSLHATNIKIDDKNQQVSFTIEDDDGKQSQLTQPLVRMLNVGGDEKPLVFVPVNTNSETPQYWMVYLTDRSKFSSQLRLGKGTLNKRFMIDTSKKSLLSNSPKTFNTKSKAMQVSGEENLVLDGIPLKAEPSLVVKTPLLKVVSFEMFEKKGKDWVTYYLTNAQGDVQQFSKPINKKLRVGDSIRPVVFGTFNLYGKNIEMPYAIDVLDENEVEDYFVIGQKMSKDGVLINTRTDHLLDAYPLFTAGHIEVATVEGLDFPVKLDTGADVSSINAQNIKMFKKDGQQMVSFTYQNDVGMEEKFTRKVVDTMTITAKQGEKANVRPVVEMHVTLGDLEKKIRVNLQDRSRFHYSMILGKNFLKYGAVVASDSNYIVTDKPDYEK</sequence>
<dbReference type="AlphaFoldDB" id="A0A4Y8WKW5"/>
<evidence type="ECO:0000313" key="3">
    <source>
        <dbReference type="EMBL" id="TFH92941.1"/>
    </source>
</evidence>
<feature type="chain" id="PRO_5021361931" evidence="1">
    <location>
        <begin position="23"/>
        <end position="623"/>
    </location>
</feature>
<dbReference type="RefSeq" id="WP_134834181.1">
    <property type="nucleotide sequence ID" value="NZ_SATR01000003.1"/>
</dbReference>
<accession>A0A4Y8WKW5</accession>
<feature type="domain" description="Retropepsin-like aspartic endopeptidase" evidence="2">
    <location>
        <begin position="488"/>
        <end position="616"/>
    </location>
</feature>
<proteinExistence type="predicted"/>
<dbReference type="SUPFAM" id="SSF50630">
    <property type="entry name" value="Acid proteases"/>
    <property type="match status" value="4"/>
</dbReference>
<keyword evidence="4" id="KW-1185">Reference proteome</keyword>
<evidence type="ECO:0000259" key="2">
    <source>
        <dbReference type="Pfam" id="PF05618"/>
    </source>
</evidence>
<comment type="caution">
    <text evidence="3">The sequence shown here is derived from an EMBL/GenBank/DDBJ whole genome shotgun (WGS) entry which is preliminary data.</text>
</comment>
<dbReference type="Pfam" id="PF05618">
    <property type="entry name" value="Zn_protease"/>
    <property type="match status" value="1"/>
</dbReference>
<protein>
    <submittedName>
        <fullName evidence="3">Peptidase</fullName>
    </submittedName>
</protein>
<dbReference type="InterPro" id="IPR008503">
    <property type="entry name" value="Asp_endopeptidase"/>
</dbReference>
<keyword evidence="1" id="KW-0732">Signal</keyword>
<dbReference type="EMBL" id="SATR01000003">
    <property type="protein sequence ID" value="TFH92941.1"/>
    <property type="molecule type" value="Genomic_DNA"/>
</dbReference>
<dbReference type="PANTHER" id="PTHR38037">
    <property type="entry name" value="ZN_PROTEASE DOMAIN-CONTAINING PROTEIN"/>
    <property type="match status" value="1"/>
</dbReference>
<dbReference type="Proteomes" id="UP000297753">
    <property type="component" value="Unassembled WGS sequence"/>
</dbReference>
<dbReference type="PANTHER" id="PTHR38037:SF2">
    <property type="entry name" value="ATP-DEPENDENT ZINC PROTEASE DOMAIN-CONTAINING PROTEIN-RELATED"/>
    <property type="match status" value="1"/>
</dbReference>
<evidence type="ECO:0000256" key="1">
    <source>
        <dbReference type="SAM" id="SignalP"/>
    </source>
</evidence>
<organism evidence="3 4">
    <name type="scientific">Vibrio ouci</name>
    <dbReference type="NCBI Taxonomy" id="2499078"/>
    <lineage>
        <taxon>Bacteria</taxon>
        <taxon>Pseudomonadati</taxon>
        <taxon>Pseudomonadota</taxon>
        <taxon>Gammaproteobacteria</taxon>
        <taxon>Vibrionales</taxon>
        <taxon>Vibrionaceae</taxon>
        <taxon>Vibrio</taxon>
    </lineage>
</organism>
<reference evidence="3 4" key="1">
    <citation type="submission" date="2019-01" db="EMBL/GenBank/DDBJ databases">
        <title>Vibrio BEI176 sp. nov, a marine bacterium isolated from China: eastern marignal seas.</title>
        <authorList>
            <person name="Li B."/>
        </authorList>
    </citation>
    <scope>NUCLEOTIDE SEQUENCE [LARGE SCALE GENOMIC DNA]</scope>
    <source>
        <strain evidence="3 4">BEI176</strain>
    </source>
</reference>
<dbReference type="InterPro" id="IPR021109">
    <property type="entry name" value="Peptidase_aspartic_dom_sf"/>
</dbReference>
<gene>
    <name evidence="3" type="ORF">ELS82_03035</name>
</gene>
<evidence type="ECO:0000313" key="4">
    <source>
        <dbReference type="Proteomes" id="UP000297753"/>
    </source>
</evidence>